<evidence type="ECO:0000313" key="1">
    <source>
        <dbReference type="EMBL" id="QQZ49522.1"/>
    </source>
</evidence>
<gene>
    <name evidence="1" type="ORF">JKL49_21540</name>
</gene>
<protein>
    <submittedName>
        <fullName evidence="1">Uncharacterized protein</fullName>
    </submittedName>
</protein>
<accession>A0A974P247</accession>
<dbReference type="AlphaFoldDB" id="A0A974P247"/>
<proteinExistence type="predicted"/>
<dbReference type="EMBL" id="CP068570">
    <property type="protein sequence ID" value="QQZ49522.1"/>
    <property type="molecule type" value="Genomic_DNA"/>
</dbReference>
<sequence length="46" mass="4730">MNGPHKITVEAAWQGACPEGYKPGDMSLPGGIKINILDLPVPGKAG</sequence>
<name>A0A974P247_9CAUL</name>
<reference evidence="1" key="1">
    <citation type="submission" date="2021-01" db="EMBL/GenBank/DDBJ databases">
        <title>Genome sequence of Phenylobacterium sp. 20VBR1 isolated from a valley glaceir, Ny-Alesund, Svalbard.</title>
        <authorList>
            <person name="Thomas F.A."/>
            <person name="Krishnan K.P."/>
            <person name="Sinha R.K."/>
        </authorList>
    </citation>
    <scope>NUCLEOTIDE SEQUENCE</scope>
    <source>
        <strain evidence="1">20VBR1</strain>
    </source>
</reference>
<organism evidence="1">
    <name type="scientific">Phenylobacterium glaciei</name>
    <dbReference type="NCBI Taxonomy" id="2803784"/>
    <lineage>
        <taxon>Bacteria</taxon>
        <taxon>Pseudomonadati</taxon>
        <taxon>Pseudomonadota</taxon>
        <taxon>Alphaproteobacteria</taxon>
        <taxon>Caulobacterales</taxon>
        <taxon>Caulobacteraceae</taxon>
        <taxon>Phenylobacterium</taxon>
    </lineage>
</organism>